<dbReference type="InterPro" id="IPR012038">
    <property type="entry name" value="UCP009471"/>
</dbReference>
<feature type="domain" description="DUF1214" evidence="2">
    <location>
        <begin position="86"/>
        <end position="185"/>
    </location>
</feature>
<sequence>MKRTTQLFSLNKTIMLRTILPTLIALIVAIGGGMVSVYYALDHAPGFGALHAGQWTAYPAAGTPQADPYTKARDARSGTLALGVAEGVTFQASRDTAGRLFDRDCTYRITGPTPPARFWTLYAADRSLAPLPSPPDMPPAIHSRQLLRHQDGSFIITVSPKAQAGNWLPISGSGPFVLVMTFYDTPVGNSTGLSDLTLPKASLVAEEGCHD</sequence>
<feature type="transmembrane region" description="Helical" evidence="1">
    <location>
        <begin position="20"/>
        <end position="41"/>
    </location>
</feature>
<evidence type="ECO:0000313" key="4">
    <source>
        <dbReference type="Proteomes" id="UP000247454"/>
    </source>
</evidence>
<dbReference type="InterPro" id="IPR010621">
    <property type="entry name" value="DUF1214"/>
</dbReference>
<accession>A0A318THL0</accession>
<keyword evidence="1" id="KW-0812">Transmembrane</keyword>
<dbReference type="Gene3D" id="2.60.120.600">
    <property type="entry name" value="Domain of unknown function DUF1214, C-terminal domain"/>
    <property type="match status" value="1"/>
</dbReference>
<dbReference type="Pfam" id="PF06742">
    <property type="entry name" value="DUF1214"/>
    <property type="match status" value="1"/>
</dbReference>
<comment type="caution">
    <text evidence="3">The sequence shown here is derived from an EMBL/GenBank/DDBJ whole genome shotgun (WGS) entry which is preliminary data.</text>
</comment>
<dbReference type="PIRSF" id="PIRSF009471">
    <property type="entry name" value="UCP009471"/>
    <property type="match status" value="1"/>
</dbReference>
<gene>
    <name evidence="3" type="ORF">C7477_10720</name>
</gene>
<organism evidence="3 4">
    <name type="scientific">Phyllobacterium leguminum</name>
    <dbReference type="NCBI Taxonomy" id="314237"/>
    <lineage>
        <taxon>Bacteria</taxon>
        <taxon>Pseudomonadati</taxon>
        <taxon>Pseudomonadota</taxon>
        <taxon>Alphaproteobacteria</taxon>
        <taxon>Hyphomicrobiales</taxon>
        <taxon>Phyllobacteriaceae</taxon>
        <taxon>Phyllobacterium</taxon>
    </lineage>
</organism>
<dbReference type="InterPro" id="IPR037049">
    <property type="entry name" value="DUF1214_C_sf"/>
</dbReference>
<reference evidence="3 4" key="1">
    <citation type="submission" date="2018-06" db="EMBL/GenBank/DDBJ databases">
        <title>Genomic Encyclopedia of Type Strains, Phase III (KMG-III): the genomes of soil and plant-associated and newly described type strains.</title>
        <authorList>
            <person name="Whitman W."/>
        </authorList>
    </citation>
    <scope>NUCLEOTIDE SEQUENCE [LARGE SCALE GENOMIC DNA]</scope>
    <source>
        <strain evidence="3 4">ORS 1419</strain>
    </source>
</reference>
<dbReference type="Proteomes" id="UP000247454">
    <property type="component" value="Unassembled WGS sequence"/>
</dbReference>
<protein>
    <recommendedName>
        <fullName evidence="2">DUF1214 domain-containing protein</fullName>
    </recommendedName>
</protein>
<keyword evidence="1" id="KW-0472">Membrane</keyword>
<name>A0A318THL0_9HYPH</name>
<evidence type="ECO:0000259" key="2">
    <source>
        <dbReference type="Pfam" id="PF06742"/>
    </source>
</evidence>
<keyword evidence="1" id="KW-1133">Transmembrane helix</keyword>
<evidence type="ECO:0000313" key="3">
    <source>
        <dbReference type="EMBL" id="PYE88378.1"/>
    </source>
</evidence>
<proteinExistence type="predicted"/>
<dbReference type="EMBL" id="QJTF01000007">
    <property type="protein sequence ID" value="PYE88378.1"/>
    <property type="molecule type" value="Genomic_DNA"/>
</dbReference>
<keyword evidence="4" id="KW-1185">Reference proteome</keyword>
<dbReference type="AlphaFoldDB" id="A0A318THL0"/>
<evidence type="ECO:0000256" key="1">
    <source>
        <dbReference type="SAM" id="Phobius"/>
    </source>
</evidence>
<dbReference type="SUPFAM" id="SSF160935">
    <property type="entry name" value="VPA0735-like"/>
    <property type="match status" value="1"/>
</dbReference>